<comment type="caution">
    <text evidence="12">The sequence shown here is derived from an EMBL/GenBank/DDBJ whole genome shotgun (WGS) entry which is preliminary data.</text>
</comment>
<dbReference type="InterPro" id="IPR013233">
    <property type="entry name" value="PIG-X/PBN1"/>
</dbReference>
<evidence type="ECO:0000256" key="1">
    <source>
        <dbReference type="ARBA" id="ARBA00004643"/>
    </source>
</evidence>
<keyword evidence="10" id="KW-0325">Glycoprotein</keyword>
<evidence type="ECO:0000313" key="12">
    <source>
        <dbReference type="EMBL" id="KAL1590731.1"/>
    </source>
</evidence>
<dbReference type="Proteomes" id="UP000803884">
    <property type="component" value="Unassembled WGS sequence"/>
</dbReference>
<dbReference type="PANTHER" id="PTHR28533">
    <property type="entry name" value="PROTEIN PBN1"/>
    <property type="match status" value="1"/>
</dbReference>
<evidence type="ECO:0000256" key="3">
    <source>
        <dbReference type="ARBA" id="ARBA00010345"/>
    </source>
</evidence>
<gene>
    <name evidence="12" type="ORF">WHR41_00715</name>
</gene>
<keyword evidence="7 11" id="KW-0256">Endoplasmic reticulum</keyword>
<name>A0AB34L2M8_9PEZI</name>
<dbReference type="Pfam" id="PF08320">
    <property type="entry name" value="PIG-X"/>
    <property type="match status" value="1"/>
</dbReference>
<accession>A0AB34L2M8</accession>
<reference evidence="12 13" key="1">
    <citation type="journal article" date="2020" name="Microbiol. Resour. Announc.">
        <title>Draft Genome Sequence of a Cladosporium Species Isolated from the Mesophotic Ascidian Didemnum maculosum.</title>
        <authorList>
            <person name="Gioti A."/>
            <person name="Siaperas R."/>
            <person name="Nikolaivits E."/>
            <person name="Le Goff G."/>
            <person name="Ouazzani J."/>
            <person name="Kotoulas G."/>
            <person name="Topakas E."/>
        </authorList>
    </citation>
    <scope>NUCLEOTIDE SEQUENCE [LARGE SCALE GENOMIC DNA]</scope>
    <source>
        <strain evidence="12 13">TM138-S3</strain>
    </source>
</reference>
<comment type="function">
    <text evidence="11">Required for proper folding and/or the stability of a subset of proteins in the endoplasmic reticulum. Component of glycosylphosphatidylinositol-mannosyltransferase 1 which transfers the first of the 4 mannoses in the GPI-anchor precursors during GPI-anchor biosynthesis. Probably acts by stabilizing the mannosyltransferase GPI14.</text>
</comment>
<dbReference type="RefSeq" id="XP_069233836.1">
    <property type="nucleotide sequence ID" value="XM_069369321.1"/>
</dbReference>
<proteinExistence type="inferred from homology"/>
<dbReference type="AlphaFoldDB" id="A0AB34L2M8"/>
<evidence type="ECO:0000313" key="13">
    <source>
        <dbReference type="Proteomes" id="UP000803884"/>
    </source>
</evidence>
<keyword evidence="13" id="KW-1185">Reference proteome</keyword>
<dbReference type="SMART" id="SM00780">
    <property type="entry name" value="PIG-X"/>
    <property type="match status" value="1"/>
</dbReference>
<evidence type="ECO:0000256" key="2">
    <source>
        <dbReference type="ARBA" id="ARBA00004687"/>
    </source>
</evidence>
<dbReference type="GO" id="GO:0005789">
    <property type="term" value="C:endoplasmic reticulum membrane"/>
    <property type="evidence" value="ECO:0007669"/>
    <property type="project" value="UniProtKB-SubCell"/>
</dbReference>
<evidence type="ECO:0000256" key="4">
    <source>
        <dbReference type="ARBA" id="ARBA00020410"/>
    </source>
</evidence>
<protein>
    <recommendedName>
        <fullName evidence="4 11">Protein PBN1</fullName>
    </recommendedName>
</protein>
<dbReference type="GeneID" id="96002159"/>
<sequence>MKQRITYIQPEGTFIDRNSIHVNPDSVVYTNAGSAALEKRLTLGLDDLPPEVAKVLEQCHEVRIRWAAPADHAIPAPFVSRVPSGLHVFFTPLKSGEEVNICPLIQTLFGEELKCHYTLESFSRPPLRSETFASAASYQYFHVLPDLSVFREYLHDNACRSDLKARLACEDEAQFAEYAASVDIDFDTISRAVNIAATWSADVDSGERPGSGITNRAIVKFRENHRYEVGILQSEKADEIEELSLGGYLAVLGENDSPSATMFSFPSRHHPLPAAHSKQSFAAAFQHPTGLHPKLDLTFPAASLKPPQPSCALHAYLTLPSALFVDRYQFSDGLFLESQNLKALHALSGEQDLEAPDWIIKSWGSAALFELSYPDAAGSGSELWTATIPTHLRYVSPANSSASSSSHASLDIPAPIVFWACHADDGPKFKVNPFDRENLGYDGLFGTKTMFYHVPPAPVTGDDTISGEEGKGLLLNLDVPVLDSKGAGWVPTATMAVVLVGFAWVLFKLVGGGGKGKAAEKRAKKE</sequence>
<dbReference type="InterPro" id="IPR042322">
    <property type="entry name" value="Pbn1"/>
</dbReference>
<comment type="similarity">
    <text evidence="3 11">Belongs to the PIGX family.</text>
</comment>
<evidence type="ECO:0000256" key="8">
    <source>
        <dbReference type="ARBA" id="ARBA00022989"/>
    </source>
</evidence>
<organism evidence="12 13">
    <name type="scientific">Cladosporium halotolerans</name>
    <dbReference type="NCBI Taxonomy" id="1052096"/>
    <lineage>
        <taxon>Eukaryota</taxon>
        <taxon>Fungi</taxon>
        <taxon>Dikarya</taxon>
        <taxon>Ascomycota</taxon>
        <taxon>Pezizomycotina</taxon>
        <taxon>Dothideomycetes</taxon>
        <taxon>Dothideomycetidae</taxon>
        <taxon>Cladosporiales</taxon>
        <taxon>Cladosporiaceae</taxon>
        <taxon>Cladosporium</taxon>
    </lineage>
</organism>
<dbReference type="GO" id="GO:0006506">
    <property type="term" value="P:GPI anchor biosynthetic process"/>
    <property type="evidence" value="ECO:0007669"/>
    <property type="project" value="UniProtKB-KW"/>
</dbReference>
<dbReference type="EMBL" id="JAAQHG020000002">
    <property type="protein sequence ID" value="KAL1590731.1"/>
    <property type="molecule type" value="Genomic_DNA"/>
</dbReference>
<evidence type="ECO:0000256" key="11">
    <source>
        <dbReference type="RuleBase" id="RU366056"/>
    </source>
</evidence>
<keyword evidence="5 11" id="KW-0337">GPI-anchor biosynthesis</keyword>
<keyword evidence="9 11" id="KW-0472">Membrane</keyword>
<evidence type="ECO:0000256" key="10">
    <source>
        <dbReference type="ARBA" id="ARBA00023180"/>
    </source>
</evidence>
<comment type="subcellular location">
    <subcellularLocation>
        <location evidence="11">Endoplasmic reticulum membrane</location>
        <topology evidence="11">Single-pass membrane protein</topology>
    </subcellularLocation>
    <subcellularLocation>
        <location evidence="1">Endoplasmic reticulum membrane</location>
        <topology evidence="1">Single-pass type III membrane protein</topology>
    </subcellularLocation>
</comment>
<feature type="transmembrane region" description="Helical" evidence="11">
    <location>
        <begin position="486"/>
        <end position="507"/>
    </location>
</feature>
<evidence type="ECO:0000256" key="9">
    <source>
        <dbReference type="ARBA" id="ARBA00023136"/>
    </source>
</evidence>
<evidence type="ECO:0000256" key="6">
    <source>
        <dbReference type="ARBA" id="ARBA00022692"/>
    </source>
</evidence>
<evidence type="ECO:0000256" key="5">
    <source>
        <dbReference type="ARBA" id="ARBA00022502"/>
    </source>
</evidence>
<keyword evidence="6 11" id="KW-0812">Transmembrane</keyword>
<dbReference type="GO" id="GO:1990529">
    <property type="term" value="C:glycosylphosphatidylinositol-mannosyltransferase I complex"/>
    <property type="evidence" value="ECO:0007669"/>
    <property type="project" value="TreeGrafter"/>
</dbReference>
<evidence type="ECO:0000256" key="7">
    <source>
        <dbReference type="ARBA" id="ARBA00022824"/>
    </source>
</evidence>
<keyword evidence="8 11" id="KW-1133">Transmembrane helix</keyword>
<comment type="pathway">
    <text evidence="2 11">Glycolipid biosynthesis; glycosylphosphatidylinositol-anchor biosynthesis.</text>
</comment>
<dbReference type="GO" id="GO:0000030">
    <property type="term" value="F:mannosyltransferase activity"/>
    <property type="evidence" value="ECO:0007669"/>
    <property type="project" value="TreeGrafter"/>
</dbReference>
<dbReference type="PANTHER" id="PTHR28533:SF1">
    <property type="entry name" value="PROTEIN PBN1"/>
    <property type="match status" value="1"/>
</dbReference>